<evidence type="ECO:0000256" key="1">
    <source>
        <dbReference type="ARBA" id="ARBA00023172"/>
    </source>
</evidence>
<accession>A0A5B9PFD7</accession>
<evidence type="ECO:0000259" key="2">
    <source>
        <dbReference type="PROSITE" id="PS51898"/>
    </source>
</evidence>
<dbReference type="SUPFAM" id="SSF56349">
    <property type="entry name" value="DNA breaking-rejoining enzymes"/>
    <property type="match status" value="1"/>
</dbReference>
<sequence>MRGASKTPPKYRKHRKTGQAVVTLSGKDFYLGLHGSKASKQQYDMLVAQWLANGRLLPKSESKRAITVSDLMAAYWKFAKGFYVKNGKPTGEIPPLKSAVRTFRKAYGTKPVDEVGPLLLIAYQNMLVKDGLCRKYVNQQTGRIKRAFKWGVSRELVPVGVHQALATVSWLRKGKTSATEYAPVEAVPDDVVNATLAHVPYETTRAMIRFQRLVGCRPGELFILRSMDIDRTGGGHDGVWLYRPESHKTEHHGQGRVVVIGPEAQKVLSPFLPPHREESELCFQRRSGKPFARLHYSQAIHRACRKAFPPPEGTVGEALKRWEKEHHWTPNQLRHATATTVRREHGLEAAQVVAGHANARTTEIYAERDIAKAAQVMAKIG</sequence>
<gene>
    <name evidence="3" type="ORF">MFFC18_38040</name>
</gene>
<dbReference type="GO" id="GO:0015074">
    <property type="term" value="P:DNA integration"/>
    <property type="evidence" value="ECO:0007669"/>
    <property type="project" value="InterPro"/>
</dbReference>
<dbReference type="InterPro" id="IPR013762">
    <property type="entry name" value="Integrase-like_cat_sf"/>
</dbReference>
<dbReference type="EMBL" id="CP042912">
    <property type="protein sequence ID" value="QEG23900.1"/>
    <property type="molecule type" value="Genomic_DNA"/>
</dbReference>
<dbReference type="GO" id="GO:0003677">
    <property type="term" value="F:DNA binding"/>
    <property type="evidence" value="ECO:0007669"/>
    <property type="project" value="InterPro"/>
</dbReference>
<evidence type="ECO:0000313" key="3">
    <source>
        <dbReference type="EMBL" id="QEG23900.1"/>
    </source>
</evidence>
<reference evidence="3 4" key="1">
    <citation type="submission" date="2019-08" db="EMBL/GenBank/DDBJ databases">
        <title>Deep-cultivation of Planctomycetes and their phenomic and genomic characterization uncovers novel biology.</title>
        <authorList>
            <person name="Wiegand S."/>
            <person name="Jogler M."/>
            <person name="Boedeker C."/>
            <person name="Pinto D."/>
            <person name="Vollmers J."/>
            <person name="Rivas-Marin E."/>
            <person name="Kohn T."/>
            <person name="Peeters S.H."/>
            <person name="Heuer A."/>
            <person name="Rast P."/>
            <person name="Oberbeckmann S."/>
            <person name="Bunk B."/>
            <person name="Jeske O."/>
            <person name="Meyerdierks A."/>
            <person name="Storesund J.E."/>
            <person name="Kallscheuer N."/>
            <person name="Luecker S."/>
            <person name="Lage O.M."/>
            <person name="Pohl T."/>
            <person name="Merkel B.J."/>
            <person name="Hornburger P."/>
            <person name="Mueller R.-W."/>
            <person name="Bruemmer F."/>
            <person name="Labrenz M."/>
            <person name="Spormann A.M."/>
            <person name="Op den Camp H."/>
            <person name="Overmann J."/>
            <person name="Amann R."/>
            <person name="Jetten M.S.M."/>
            <person name="Mascher T."/>
            <person name="Medema M.H."/>
            <person name="Devos D.P."/>
            <person name="Kaster A.-K."/>
            <person name="Ovreas L."/>
            <person name="Rohde M."/>
            <person name="Galperin M.Y."/>
            <person name="Jogler C."/>
        </authorList>
    </citation>
    <scope>NUCLEOTIDE SEQUENCE [LARGE SCALE GENOMIC DNA]</scope>
    <source>
        <strain evidence="3 4">FC18</strain>
    </source>
</reference>
<dbReference type="InterPro" id="IPR002104">
    <property type="entry name" value="Integrase_catalytic"/>
</dbReference>
<dbReference type="KEGG" id="mff:MFFC18_38040"/>
<dbReference type="PANTHER" id="PTHR30349:SF64">
    <property type="entry name" value="PROPHAGE INTEGRASE INTD-RELATED"/>
    <property type="match status" value="1"/>
</dbReference>
<dbReference type="OrthoDB" id="254233at2"/>
<keyword evidence="4" id="KW-1185">Reference proteome</keyword>
<dbReference type="AlphaFoldDB" id="A0A5B9PFD7"/>
<name>A0A5B9PFD7_9BACT</name>
<keyword evidence="1" id="KW-0233">DNA recombination</keyword>
<dbReference type="PROSITE" id="PS51898">
    <property type="entry name" value="TYR_RECOMBINASE"/>
    <property type="match status" value="1"/>
</dbReference>
<feature type="domain" description="Tyr recombinase" evidence="2">
    <location>
        <begin position="182"/>
        <end position="378"/>
    </location>
</feature>
<protein>
    <submittedName>
        <fullName evidence="3">Site-specific tyrosine recombinase XerC</fullName>
    </submittedName>
</protein>
<dbReference type="Gene3D" id="1.10.443.10">
    <property type="entry name" value="Intergrase catalytic core"/>
    <property type="match status" value="1"/>
</dbReference>
<dbReference type="PANTHER" id="PTHR30349">
    <property type="entry name" value="PHAGE INTEGRASE-RELATED"/>
    <property type="match status" value="1"/>
</dbReference>
<evidence type="ECO:0000313" key="4">
    <source>
        <dbReference type="Proteomes" id="UP000322214"/>
    </source>
</evidence>
<organism evidence="3 4">
    <name type="scientific">Mariniblastus fucicola</name>
    <dbReference type="NCBI Taxonomy" id="980251"/>
    <lineage>
        <taxon>Bacteria</taxon>
        <taxon>Pseudomonadati</taxon>
        <taxon>Planctomycetota</taxon>
        <taxon>Planctomycetia</taxon>
        <taxon>Pirellulales</taxon>
        <taxon>Pirellulaceae</taxon>
        <taxon>Mariniblastus</taxon>
    </lineage>
</organism>
<dbReference type="RefSeq" id="WP_075082979.1">
    <property type="nucleotide sequence ID" value="NZ_CP042912.1"/>
</dbReference>
<proteinExistence type="predicted"/>
<dbReference type="InterPro" id="IPR050090">
    <property type="entry name" value="Tyrosine_recombinase_XerCD"/>
</dbReference>
<dbReference type="STRING" id="980251.GCA_001642875_00181"/>
<dbReference type="CDD" id="cd00397">
    <property type="entry name" value="DNA_BRE_C"/>
    <property type="match status" value="1"/>
</dbReference>
<dbReference type="InterPro" id="IPR011010">
    <property type="entry name" value="DNA_brk_join_enz"/>
</dbReference>
<dbReference type="GO" id="GO:0006310">
    <property type="term" value="P:DNA recombination"/>
    <property type="evidence" value="ECO:0007669"/>
    <property type="project" value="UniProtKB-KW"/>
</dbReference>
<dbReference type="Pfam" id="PF00589">
    <property type="entry name" value="Phage_integrase"/>
    <property type="match status" value="1"/>
</dbReference>
<dbReference type="Proteomes" id="UP000322214">
    <property type="component" value="Chromosome"/>
</dbReference>